<proteinExistence type="predicted"/>
<evidence type="ECO:0000313" key="4">
    <source>
        <dbReference type="Proteomes" id="UP000053558"/>
    </source>
</evidence>
<evidence type="ECO:0000313" key="3">
    <source>
        <dbReference type="EMBL" id="EIW74874.1"/>
    </source>
</evidence>
<name>A0A5M3M7P7_CONPW</name>
<dbReference type="Pfam" id="PF18400">
    <property type="entry name" value="Thioredoxin_12"/>
    <property type="match status" value="1"/>
</dbReference>
<evidence type="ECO:0000256" key="1">
    <source>
        <dbReference type="SAM" id="MobiDB-lite"/>
    </source>
</evidence>
<dbReference type="AlphaFoldDB" id="A0A5M3M7P7"/>
<dbReference type="InterPro" id="IPR009448">
    <property type="entry name" value="UDP-g_GGtrans"/>
</dbReference>
<sequence length="234" mass="25045">MLCVPGYRPSVRGFGNVNTRDLNCSPPPPLALPLFRPSIAFLDGGALSSEMTLSGLYAAAPRLAVGAQRHEERFQQEASGRFAGKRCTSWIDWYGEVLCDAEELKEKGSSSPGNSDYAAFKPLPFECAHAIPPSLNEPPFKIVLYADHMADSFAPIHAALLLLEPGVEYALLWARTARSGEGKGSLTDGYGVALDLKKTGYLVIGDRAHRSDDAASSTGNEDAGGNNNPHKSLP</sequence>
<dbReference type="PANTHER" id="PTHR11226">
    <property type="entry name" value="UDP-GLUCOSE GLYCOPROTEIN:GLUCOSYLTRANSFERASE"/>
    <property type="match status" value="1"/>
</dbReference>
<dbReference type="InterPro" id="IPR040693">
    <property type="entry name" value="UGGT_TRXL_1"/>
</dbReference>
<feature type="region of interest" description="Disordered" evidence="1">
    <location>
        <begin position="210"/>
        <end position="234"/>
    </location>
</feature>
<evidence type="ECO:0000259" key="2">
    <source>
        <dbReference type="Pfam" id="PF18400"/>
    </source>
</evidence>
<dbReference type="GeneID" id="19204141"/>
<comment type="caution">
    <text evidence="3">The sequence shown here is derived from an EMBL/GenBank/DDBJ whole genome shotgun (WGS) entry which is preliminary data.</text>
</comment>
<keyword evidence="4" id="KW-1185">Reference proteome</keyword>
<dbReference type="GO" id="GO:0005783">
    <property type="term" value="C:endoplasmic reticulum"/>
    <property type="evidence" value="ECO:0007669"/>
    <property type="project" value="TreeGrafter"/>
</dbReference>
<gene>
    <name evidence="3" type="ORF">CONPUDRAFT_159649</name>
</gene>
<dbReference type="RefSeq" id="XP_007774936.1">
    <property type="nucleotide sequence ID" value="XM_007776746.1"/>
</dbReference>
<dbReference type="EMBL" id="JH711590">
    <property type="protein sequence ID" value="EIW74874.1"/>
    <property type="molecule type" value="Genomic_DNA"/>
</dbReference>
<dbReference type="Proteomes" id="UP000053558">
    <property type="component" value="Unassembled WGS sequence"/>
</dbReference>
<dbReference type="KEGG" id="cput:CONPUDRAFT_159649"/>
<feature type="domain" description="UGGT thioredoxin-like" evidence="2">
    <location>
        <begin position="56"/>
        <end position="171"/>
    </location>
</feature>
<accession>A0A5M3M7P7</accession>
<dbReference type="GO" id="GO:0036503">
    <property type="term" value="P:ERAD pathway"/>
    <property type="evidence" value="ECO:0007669"/>
    <property type="project" value="TreeGrafter"/>
</dbReference>
<dbReference type="OrthoDB" id="27683at2759"/>
<reference evidence="4" key="1">
    <citation type="journal article" date="2012" name="Science">
        <title>The Paleozoic origin of enzymatic lignin decomposition reconstructed from 31 fungal genomes.</title>
        <authorList>
            <person name="Floudas D."/>
            <person name="Binder M."/>
            <person name="Riley R."/>
            <person name="Barry K."/>
            <person name="Blanchette R.A."/>
            <person name="Henrissat B."/>
            <person name="Martinez A.T."/>
            <person name="Otillar R."/>
            <person name="Spatafora J.W."/>
            <person name="Yadav J.S."/>
            <person name="Aerts A."/>
            <person name="Benoit I."/>
            <person name="Boyd A."/>
            <person name="Carlson A."/>
            <person name="Copeland A."/>
            <person name="Coutinho P.M."/>
            <person name="de Vries R.P."/>
            <person name="Ferreira P."/>
            <person name="Findley K."/>
            <person name="Foster B."/>
            <person name="Gaskell J."/>
            <person name="Glotzer D."/>
            <person name="Gorecki P."/>
            <person name="Heitman J."/>
            <person name="Hesse C."/>
            <person name="Hori C."/>
            <person name="Igarashi K."/>
            <person name="Jurgens J.A."/>
            <person name="Kallen N."/>
            <person name="Kersten P."/>
            <person name="Kohler A."/>
            <person name="Kuees U."/>
            <person name="Kumar T.K.A."/>
            <person name="Kuo A."/>
            <person name="LaButti K."/>
            <person name="Larrondo L.F."/>
            <person name="Lindquist E."/>
            <person name="Ling A."/>
            <person name="Lombard V."/>
            <person name="Lucas S."/>
            <person name="Lundell T."/>
            <person name="Martin R."/>
            <person name="McLaughlin D.J."/>
            <person name="Morgenstern I."/>
            <person name="Morin E."/>
            <person name="Murat C."/>
            <person name="Nagy L.G."/>
            <person name="Nolan M."/>
            <person name="Ohm R.A."/>
            <person name="Patyshakuliyeva A."/>
            <person name="Rokas A."/>
            <person name="Ruiz-Duenas F.J."/>
            <person name="Sabat G."/>
            <person name="Salamov A."/>
            <person name="Samejima M."/>
            <person name="Schmutz J."/>
            <person name="Slot J.C."/>
            <person name="St John F."/>
            <person name="Stenlid J."/>
            <person name="Sun H."/>
            <person name="Sun S."/>
            <person name="Syed K."/>
            <person name="Tsang A."/>
            <person name="Wiebenga A."/>
            <person name="Young D."/>
            <person name="Pisabarro A."/>
            <person name="Eastwood D.C."/>
            <person name="Martin F."/>
            <person name="Cullen D."/>
            <person name="Grigoriev I.V."/>
            <person name="Hibbett D.S."/>
        </authorList>
    </citation>
    <scope>NUCLEOTIDE SEQUENCE [LARGE SCALE GENOMIC DNA]</scope>
    <source>
        <strain evidence="4">RWD-64-598 SS2</strain>
    </source>
</reference>
<dbReference type="GO" id="GO:0003980">
    <property type="term" value="F:UDP-glucose:glycoprotein glucosyltransferase activity"/>
    <property type="evidence" value="ECO:0007669"/>
    <property type="project" value="InterPro"/>
</dbReference>
<feature type="compositionally biased region" description="Polar residues" evidence="1">
    <location>
        <begin position="214"/>
        <end position="234"/>
    </location>
</feature>
<dbReference type="GO" id="GO:0051082">
    <property type="term" value="F:unfolded protein binding"/>
    <property type="evidence" value="ECO:0007669"/>
    <property type="project" value="TreeGrafter"/>
</dbReference>
<dbReference type="PANTHER" id="PTHR11226:SF0">
    <property type="entry name" value="UDP-GLUCOSE:GLYCOPROTEIN GLUCOSYLTRANSFERASE"/>
    <property type="match status" value="1"/>
</dbReference>
<organism evidence="3 4">
    <name type="scientific">Coniophora puteana (strain RWD-64-598)</name>
    <name type="common">Brown rot fungus</name>
    <dbReference type="NCBI Taxonomy" id="741705"/>
    <lineage>
        <taxon>Eukaryota</taxon>
        <taxon>Fungi</taxon>
        <taxon>Dikarya</taxon>
        <taxon>Basidiomycota</taxon>
        <taxon>Agaricomycotina</taxon>
        <taxon>Agaricomycetes</taxon>
        <taxon>Agaricomycetidae</taxon>
        <taxon>Boletales</taxon>
        <taxon>Coniophorineae</taxon>
        <taxon>Coniophoraceae</taxon>
        <taxon>Coniophora</taxon>
    </lineage>
</organism>
<protein>
    <recommendedName>
        <fullName evidence="2">UGGT thioredoxin-like domain-containing protein</fullName>
    </recommendedName>
</protein>
<dbReference type="GO" id="GO:0018279">
    <property type="term" value="P:protein N-linked glycosylation via asparagine"/>
    <property type="evidence" value="ECO:0007669"/>
    <property type="project" value="TreeGrafter"/>
</dbReference>